<feature type="domain" description="HTH lysR-type" evidence="5">
    <location>
        <begin position="4"/>
        <end position="61"/>
    </location>
</feature>
<gene>
    <name evidence="6" type="ORF">EDC65_2030</name>
</gene>
<dbReference type="FunFam" id="1.10.10.10:FF:000001">
    <property type="entry name" value="LysR family transcriptional regulator"/>
    <property type="match status" value="1"/>
</dbReference>
<evidence type="ECO:0000313" key="6">
    <source>
        <dbReference type="EMBL" id="ROQ00234.1"/>
    </source>
</evidence>
<keyword evidence="2" id="KW-0805">Transcription regulation</keyword>
<dbReference type="PROSITE" id="PS50931">
    <property type="entry name" value="HTH_LYSR"/>
    <property type="match status" value="1"/>
</dbReference>
<keyword evidence="3" id="KW-0238">DNA-binding</keyword>
<dbReference type="InterPro" id="IPR036388">
    <property type="entry name" value="WH-like_DNA-bd_sf"/>
</dbReference>
<dbReference type="Pfam" id="PF03466">
    <property type="entry name" value="LysR_substrate"/>
    <property type="match status" value="1"/>
</dbReference>
<evidence type="ECO:0000256" key="4">
    <source>
        <dbReference type="ARBA" id="ARBA00023163"/>
    </source>
</evidence>
<dbReference type="InterPro" id="IPR050176">
    <property type="entry name" value="LTTR"/>
</dbReference>
<keyword evidence="7" id="KW-1185">Reference proteome</keyword>
<evidence type="ECO:0000256" key="2">
    <source>
        <dbReference type="ARBA" id="ARBA00023015"/>
    </source>
</evidence>
<keyword evidence="4" id="KW-0804">Transcription</keyword>
<dbReference type="PANTHER" id="PTHR30579">
    <property type="entry name" value="TRANSCRIPTIONAL REGULATOR"/>
    <property type="match status" value="1"/>
</dbReference>
<dbReference type="Pfam" id="PF00126">
    <property type="entry name" value="HTH_1"/>
    <property type="match status" value="1"/>
</dbReference>
<dbReference type="PRINTS" id="PR00039">
    <property type="entry name" value="HTHLYSR"/>
</dbReference>
<dbReference type="Proteomes" id="UP000278222">
    <property type="component" value="Unassembled WGS sequence"/>
</dbReference>
<name>A0A3N1LYD8_9PROT</name>
<dbReference type="Gene3D" id="3.40.190.10">
    <property type="entry name" value="Periplasmic binding protein-like II"/>
    <property type="match status" value="2"/>
</dbReference>
<sequence>MARFDLELLHALVVIAEAGSLTAAAPRLCRSQSAVSEQVRKLEAFCGVPLLVRGKTGARLTPAGERLVAHARPLLAASDAALQEMRGTRLAGDLRLAITDYFRPAAVAAFLKHLGAEYPRLRLHVSIRKSAVIEQEVGNGDFDIGLTMRYLDGSPPPNDGRILLGREPLVWIAHPAFAAGPSDCLPLIVLPDHCSLQQQVVRVLDRHGIRYDVVHSATGVGGLQMALSAGLGVACLNPSATPADVAPFDWNGRLPPMPDVEFGLLPARAAEPPLVAEVRQMLARHLADPSLASPAATPSAAARAA</sequence>
<reference evidence="6 7" key="1">
    <citation type="submission" date="2018-11" db="EMBL/GenBank/DDBJ databases">
        <title>Genomic Encyclopedia of Type Strains, Phase IV (KMG-IV): sequencing the most valuable type-strain genomes for metagenomic binning, comparative biology and taxonomic classification.</title>
        <authorList>
            <person name="Goeker M."/>
        </authorList>
    </citation>
    <scope>NUCLEOTIDE SEQUENCE [LARGE SCALE GENOMIC DNA]</scope>
    <source>
        <strain evidence="6 7">DSM 5900</strain>
    </source>
</reference>
<accession>A0A3N1LYD8</accession>
<dbReference type="RefSeq" id="WP_123689533.1">
    <property type="nucleotide sequence ID" value="NZ_AP019700.1"/>
</dbReference>
<dbReference type="EMBL" id="RJKX01000013">
    <property type="protein sequence ID" value="ROQ00234.1"/>
    <property type="molecule type" value="Genomic_DNA"/>
</dbReference>
<proteinExistence type="inferred from homology"/>
<dbReference type="SUPFAM" id="SSF53850">
    <property type="entry name" value="Periplasmic binding protein-like II"/>
    <property type="match status" value="1"/>
</dbReference>
<organism evidence="6 7">
    <name type="scientific">Stella humosa</name>
    <dbReference type="NCBI Taxonomy" id="94"/>
    <lineage>
        <taxon>Bacteria</taxon>
        <taxon>Pseudomonadati</taxon>
        <taxon>Pseudomonadota</taxon>
        <taxon>Alphaproteobacteria</taxon>
        <taxon>Rhodospirillales</taxon>
        <taxon>Stellaceae</taxon>
        <taxon>Stella</taxon>
    </lineage>
</organism>
<dbReference type="GO" id="GO:0003700">
    <property type="term" value="F:DNA-binding transcription factor activity"/>
    <property type="evidence" value="ECO:0007669"/>
    <property type="project" value="InterPro"/>
</dbReference>
<dbReference type="SUPFAM" id="SSF46785">
    <property type="entry name" value="Winged helix' DNA-binding domain"/>
    <property type="match status" value="1"/>
</dbReference>
<comment type="caution">
    <text evidence="6">The sequence shown here is derived from an EMBL/GenBank/DDBJ whole genome shotgun (WGS) entry which is preliminary data.</text>
</comment>
<comment type="similarity">
    <text evidence="1">Belongs to the LysR transcriptional regulatory family.</text>
</comment>
<dbReference type="PANTHER" id="PTHR30579:SF7">
    <property type="entry name" value="HTH-TYPE TRANSCRIPTIONAL REGULATOR LRHA-RELATED"/>
    <property type="match status" value="1"/>
</dbReference>
<dbReference type="Gene3D" id="1.10.10.10">
    <property type="entry name" value="Winged helix-like DNA-binding domain superfamily/Winged helix DNA-binding domain"/>
    <property type="match status" value="1"/>
</dbReference>
<dbReference type="InterPro" id="IPR036390">
    <property type="entry name" value="WH_DNA-bd_sf"/>
</dbReference>
<evidence type="ECO:0000259" key="5">
    <source>
        <dbReference type="PROSITE" id="PS50931"/>
    </source>
</evidence>
<evidence type="ECO:0000256" key="3">
    <source>
        <dbReference type="ARBA" id="ARBA00023125"/>
    </source>
</evidence>
<evidence type="ECO:0000256" key="1">
    <source>
        <dbReference type="ARBA" id="ARBA00009437"/>
    </source>
</evidence>
<dbReference type="InterPro" id="IPR000847">
    <property type="entry name" value="LysR_HTH_N"/>
</dbReference>
<protein>
    <submittedName>
        <fullName evidence="6">LysR family transcriptional regulator</fullName>
    </submittedName>
</protein>
<dbReference type="GO" id="GO:0003677">
    <property type="term" value="F:DNA binding"/>
    <property type="evidence" value="ECO:0007669"/>
    <property type="project" value="UniProtKB-KW"/>
</dbReference>
<evidence type="ECO:0000313" key="7">
    <source>
        <dbReference type="Proteomes" id="UP000278222"/>
    </source>
</evidence>
<dbReference type="OrthoDB" id="9806538at2"/>
<dbReference type="InterPro" id="IPR005119">
    <property type="entry name" value="LysR_subst-bd"/>
</dbReference>
<dbReference type="AlphaFoldDB" id="A0A3N1LYD8"/>